<accession>A0ABP8QWB3</accession>
<evidence type="ECO:0000313" key="1">
    <source>
        <dbReference type="EMBL" id="GAA4511784.1"/>
    </source>
</evidence>
<sequence length="78" mass="8847">MTLRLSVERFLATRVNERSGSPTWRAKRRSVAFGPWEVSITESAQRPNGSPALIMVLYLRSQPTLVAREDATRRESSD</sequence>
<keyword evidence="2" id="KW-1185">Reference proteome</keyword>
<comment type="caution">
    <text evidence="1">The sequence shown here is derived from an EMBL/GenBank/DDBJ whole genome shotgun (WGS) entry which is preliminary data.</text>
</comment>
<proteinExistence type="predicted"/>
<evidence type="ECO:0000313" key="2">
    <source>
        <dbReference type="Proteomes" id="UP001500503"/>
    </source>
</evidence>
<reference evidence="2" key="1">
    <citation type="journal article" date="2019" name="Int. J. Syst. Evol. Microbiol.">
        <title>The Global Catalogue of Microorganisms (GCM) 10K type strain sequencing project: providing services to taxonomists for standard genome sequencing and annotation.</title>
        <authorList>
            <consortium name="The Broad Institute Genomics Platform"/>
            <consortium name="The Broad Institute Genome Sequencing Center for Infectious Disease"/>
            <person name="Wu L."/>
            <person name="Ma J."/>
        </authorList>
    </citation>
    <scope>NUCLEOTIDE SEQUENCE [LARGE SCALE GENOMIC DNA]</scope>
    <source>
        <strain evidence="2">JCM 17933</strain>
    </source>
</reference>
<name>A0ABP8QWB3_9ACTN</name>
<organism evidence="1 2">
    <name type="scientific">Actinoallomurus oryzae</name>
    <dbReference type="NCBI Taxonomy" id="502180"/>
    <lineage>
        <taxon>Bacteria</taxon>
        <taxon>Bacillati</taxon>
        <taxon>Actinomycetota</taxon>
        <taxon>Actinomycetes</taxon>
        <taxon>Streptosporangiales</taxon>
        <taxon>Thermomonosporaceae</taxon>
        <taxon>Actinoallomurus</taxon>
    </lineage>
</organism>
<gene>
    <name evidence="1" type="ORF">GCM10023191_076410</name>
</gene>
<dbReference type="Proteomes" id="UP001500503">
    <property type="component" value="Unassembled WGS sequence"/>
</dbReference>
<dbReference type="EMBL" id="BAABHF010000046">
    <property type="protein sequence ID" value="GAA4511784.1"/>
    <property type="molecule type" value="Genomic_DNA"/>
</dbReference>
<protein>
    <submittedName>
        <fullName evidence="1">Uncharacterized protein</fullName>
    </submittedName>
</protein>